<name>C4WWG8_ACYPI</name>
<proteinExistence type="evidence at transcript level"/>
<reference evidence="2" key="1">
    <citation type="submission" date="2009-06" db="EMBL/GenBank/DDBJ databases">
        <title>A full-length cDNA resource of the pea aphid, Acyrthosiphon pisum.</title>
        <authorList>
            <person name="Shigenobu S."/>
            <person name="Nakabachi A."/>
            <person name="Richards S."/>
        </authorList>
    </citation>
    <scope>NUCLEOTIDE SEQUENCE</scope>
    <source>
        <strain evidence="2">LSR1</strain>
        <tissue evidence="2">Whole body</tissue>
    </source>
</reference>
<organism evidence="2">
    <name type="scientific">Acyrthosiphon pisum</name>
    <name type="common">Pea aphid</name>
    <dbReference type="NCBI Taxonomy" id="7029"/>
    <lineage>
        <taxon>Eukaryota</taxon>
        <taxon>Metazoa</taxon>
        <taxon>Ecdysozoa</taxon>
        <taxon>Arthropoda</taxon>
        <taxon>Hexapoda</taxon>
        <taxon>Insecta</taxon>
        <taxon>Pterygota</taxon>
        <taxon>Neoptera</taxon>
        <taxon>Paraneoptera</taxon>
        <taxon>Hemiptera</taxon>
        <taxon>Sternorrhyncha</taxon>
        <taxon>Aphidomorpha</taxon>
        <taxon>Aphidoidea</taxon>
        <taxon>Aphididae</taxon>
        <taxon>Macrosiphini</taxon>
        <taxon>Acyrthosiphon</taxon>
    </lineage>
</organism>
<dbReference type="Pfam" id="PF00248">
    <property type="entry name" value="Aldo_ket_red"/>
    <property type="match status" value="1"/>
</dbReference>
<evidence type="ECO:0000259" key="1">
    <source>
        <dbReference type="Pfam" id="PF00248"/>
    </source>
</evidence>
<protein>
    <submittedName>
        <fullName evidence="2">ACYPI002128 protein</fullName>
    </submittedName>
</protein>
<dbReference type="PROSITE" id="PS00062">
    <property type="entry name" value="ALDOKETO_REDUCTASE_2"/>
    <property type="match status" value="1"/>
</dbReference>
<evidence type="ECO:0000313" key="2">
    <source>
        <dbReference type="EMBL" id="BAH72238.1"/>
    </source>
</evidence>
<gene>
    <name evidence="2" type="primary">ACYPI002128</name>
</gene>
<dbReference type="EMBL" id="AK342057">
    <property type="protein sequence ID" value="BAH72238.1"/>
    <property type="molecule type" value="mRNA"/>
</dbReference>
<dbReference type="PANTHER" id="PTHR11732">
    <property type="entry name" value="ALDO/KETO REDUCTASE"/>
    <property type="match status" value="1"/>
</dbReference>
<dbReference type="AlphaFoldDB" id="C4WWG8"/>
<dbReference type="Gene3D" id="3.20.20.100">
    <property type="entry name" value="NADP-dependent oxidoreductase domain"/>
    <property type="match status" value="1"/>
</dbReference>
<dbReference type="InterPro" id="IPR036812">
    <property type="entry name" value="NAD(P)_OxRdtase_dom_sf"/>
</dbReference>
<dbReference type="InterPro" id="IPR018170">
    <property type="entry name" value="Aldo/ket_reductase_CS"/>
</dbReference>
<dbReference type="PROSITE" id="PS00063">
    <property type="entry name" value="ALDOKETO_REDUCTASE_3"/>
    <property type="match status" value="1"/>
</dbReference>
<dbReference type="InterPro" id="IPR020471">
    <property type="entry name" value="AKR"/>
</dbReference>
<sequence length="169" mass="19339">MEQCVQSGLTKSIGISNFNIKQTKEILEIATIKPVVNQVENHPYLTQNKLKEVCESNGILLTAYGPLGSPYRGANSEGLVLLEEPIIKKIADKYKKTNAQVLIRFQVQRGVIVIPKSSNPERQKENFNVWDFEMSKEEMDLLESLNQNLRYVLFKPGMHLKDYPFNEEP</sequence>
<dbReference type="GO" id="GO:0016491">
    <property type="term" value="F:oxidoreductase activity"/>
    <property type="evidence" value="ECO:0007669"/>
    <property type="project" value="InterPro"/>
</dbReference>
<feature type="domain" description="NADP-dependent oxidoreductase" evidence="1">
    <location>
        <begin position="1"/>
        <end position="146"/>
    </location>
</feature>
<dbReference type="SUPFAM" id="SSF51430">
    <property type="entry name" value="NAD(P)-linked oxidoreductase"/>
    <property type="match status" value="1"/>
</dbReference>
<dbReference type="InterPro" id="IPR023210">
    <property type="entry name" value="NADP_OxRdtase_dom"/>
</dbReference>
<accession>C4WWG8</accession>
<dbReference type="PRINTS" id="PR00069">
    <property type="entry name" value="ALDKETRDTASE"/>
</dbReference>
<dbReference type="OrthoDB" id="416253at2759"/>